<dbReference type="Gene3D" id="3.40.50.2300">
    <property type="match status" value="2"/>
</dbReference>
<dbReference type="InterPro" id="IPR051010">
    <property type="entry name" value="BCAA_transport"/>
</dbReference>
<comment type="similarity">
    <text evidence="1">Belongs to the leucine-binding protein family.</text>
</comment>
<dbReference type="RefSeq" id="WP_078666207.1">
    <property type="nucleotide sequence ID" value="NZ_FUXM01000033.1"/>
</dbReference>
<feature type="signal peptide" evidence="3">
    <location>
        <begin position="1"/>
        <end position="21"/>
    </location>
</feature>
<dbReference type="CDD" id="cd06347">
    <property type="entry name" value="PBP1_ABC_LivK_ligand_binding-like"/>
    <property type="match status" value="1"/>
</dbReference>
<feature type="chain" id="PRO_5039362000" evidence="3">
    <location>
        <begin position="22"/>
        <end position="401"/>
    </location>
</feature>
<evidence type="ECO:0000313" key="5">
    <source>
        <dbReference type="EMBL" id="SKA17536.1"/>
    </source>
</evidence>
<sequence>MKVRKTMAAALAALLGVGLLAGCGSGSSNQPTAKSQDNSAAGGDVIKVGANYELTGGIATFGNSSVNGIKLALEEFNQAGGVNGKKIELVTADNKSDAAEATNAMTKLVTQDKVVAVLGPVASSNVLAAEPVATQNQIPLVTSSATNPKVTVDPATNKTRDWIFRTCFIDPFQGDVAARFSFNDLKAKKAAIYVDQSSDYSKGLAEAFKSGFTKLGGEIVSEEAFVAKDTDFKATLTKIKAKNPDVIYVPAYYEEVGKIIRQARELGLTQPIVGGDGFDSPKLLEIAGKSALTNVFFTNHYTTMDTSPVVQEFVKKYKDKYGQEPDALAALAYDAAKVLFEAIKTAGTPDPVKIKDALAATKDFKGVTGTITLDAQHNPVKSAVIMEYNNGALKFRTRVEP</sequence>
<protein>
    <submittedName>
        <fullName evidence="5">Amino acid/amide ABC transporter substrate-binding protein, HAAT family (TC 3.A.1.4.-)</fullName>
    </submittedName>
</protein>
<keyword evidence="6" id="KW-1185">Reference proteome</keyword>
<accession>A0A1T4RP05</accession>
<reference evidence="6" key="1">
    <citation type="submission" date="2017-02" db="EMBL/GenBank/DDBJ databases">
        <authorList>
            <person name="Varghese N."/>
            <person name="Submissions S."/>
        </authorList>
    </citation>
    <scope>NUCLEOTIDE SEQUENCE [LARGE SCALE GENOMIC DNA]</scope>
    <source>
        <strain evidence="6">DSM 16521</strain>
    </source>
</reference>
<dbReference type="SUPFAM" id="SSF53822">
    <property type="entry name" value="Periplasmic binding protein-like I"/>
    <property type="match status" value="1"/>
</dbReference>
<evidence type="ECO:0000259" key="4">
    <source>
        <dbReference type="Pfam" id="PF13458"/>
    </source>
</evidence>
<evidence type="ECO:0000256" key="3">
    <source>
        <dbReference type="SAM" id="SignalP"/>
    </source>
</evidence>
<organism evidence="5 6">
    <name type="scientific">Carboxydocella sporoproducens DSM 16521</name>
    <dbReference type="NCBI Taxonomy" id="1121270"/>
    <lineage>
        <taxon>Bacteria</taxon>
        <taxon>Bacillati</taxon>
        <taxon>Bacillota</taxon>
        <taxon>Clostridia</taxon>
        <taxon>Eubacteriales</taxon>
        <taxon>Clostridiales Family XVI. Incertae Sedis</taxon>
        <taxon>Carboxydocella</taxon>
    </lineage>
</organism>
<evidence type="ECO:0000256" key="2">
    <source>
        <dbReference type="ARBA" id="ARBA00022729"/>
    </source>
</evidence>
<evidence type="ECO:0000313" key="6">
    <source>
        <dbReference type="Proteomes" id="UP000189933"/>
    </source>
</evidence>
<proteinExistence type="inferred from homology"/>
<dbReference type="Proteomes" id="UP000189933">
    <property type="component" value="Unassembled WGS sequence"/>
</dbReference>
<dbReference type="InterPro" id="IPR028082">
    <property type="entry name" value="Peripla_BP_I"/>
</dbReference>
<dbReference type="PANTHER" id="PTHR30483">
    <property type="entry name" value="LEUCINE-SPECIFIC-BINDING PROTEIN"/>
    <property type="match status" value="1"/>
</dbReference>
<dbReference type="OrthoDB" id="9783240at2"/>
<dbReference type="PANTHER" id="PTHR30483:SF6">
    <property type="entry name" value="PERIPLASMIC BINDING PROTEIN OF ABC TRANSPORTER FOR NATURAL AMINO ACIDS"/>
    <property type="match status" value="1"/>
</dbReference>
<dbReference type="InterPro" id="IPR028081">
    <property type="entry name" value="Leu-bd"/>
</dbReference>
<gene>
    <name evidence="5" type="ORF">SAMN02745885_02196</name>
</gene>
<keyword evidence="2 3" id="KW-0732">Signal</keyword>
<dbReference type="PROSITE" id="PS51257">
    <property type="entry name" value="PROKAR_LIPOPROTEIN"/>
    <property type="match status" value="1"/>
</dbReference>
<evidence type="ECO:0000256" key="1">
    <source>
        <dbReference type="ARBA" id="ARBA00010062"/>
    </source>
</evidence>
<dbReference type="Pfam" id="PF13458">
    <property type="entry name" value="Peripla_BP_6"/>
    <property type="match status" value="1"/>
</dbReference>
<feature type="domain" description="Leucine-binding protein" evidence="4">
    <location>
        <begin position="46"/>
        <end position="391"/>
    </location>
</feature>
<dbReference type="AlphaFoldDB" id="A0A1T4RP05"/>
<name>A0A1T4RP05_9FIRM</name>
<dbReference type="EMBL" id="FUXM01000033">
    <property type="protein sequence ID" value="SKA17536.1"/>
    <property type="molecule type" value="Genomic_DNA"/>
</dbReference>